<keyword evidence="2" id="KW-1185">Reference proteome</keyword>
<comment type="caution">
    <text evidence="1">The sequence shown here is derived from an EMBL/GenBank/DDBJ whole genome shotgun (WGS) entry which is preliminary data.</text>
</comment>
<name>A0A7J9E6S7_9ROSI</name>
<sequence length="89" mass="9585">MTCQGVGVPFYGDPFLRPWVPEEIINKIIGVPPPHPSSSPDRIIWGATSTGSFSLKSAYEKGLSCGVSGRIGTCSFSKISLFQGFHLIK</sequence>
<organism evidence="1 2">
    <name type="scientific">Gossypium trilobum</name>
    <dbReference type="NCBI Taxonomy" id="34281"/>
    <lineage>
        <taxon>Eukaryota</taxon>
        <taxon>Viridiplantae</taxon>
        <taxon>Streptophyta</taxon>
        <taxon>Embryophyta</taxon>
        <taxon>Tracheophyta</taxon>
        <taxon>Spermatophyta</taxon>
        <taxon>Magnoliopsida</taxon>
        <taxon>eudicotyledons</taxon>
        <taxon>Gunneridae</taxon>
        <taxon>Pentapetalae</taxon>
        <taxon>rosids</taxon>
        <taxon>malvids</taxon>
        <taxon>Malvales</taxon>
        <taxon>Malvaceae</taxon>
        <taxon>Malvoideae</taxon>
        <taxon>Gossypium</taxon>
    </lineage>
</organism>
<protein>
    <submittedName>
        <fullName evidence="1">Uncharacterized protein</fullName>
    </submittedName>
</protein>
<evidence type="ECO:0000313" key="2">
    <source>
        <dbReference type="Proteomes" id="UP000593568"/>
    </source>
</evidence>
<reference evidence="1 2" key="1">
    <citation type="journal article" date="2019" name="Genome Biol. Evol.">
        <title>Insights into the evolution of the New World diploid cottons (Gossypium, subgenus Houzingenia) based on genome sequencing.</title>
        <authorList>
            <person name="Grover C.E."/>
            <person name="Arick M.A. 2nd"/>
            <person name="Thrash A."/>
            <person name="Conover J.L."/>
            <person name="Sanders W.S."/>
            <person name="Peterson D.G."/>
            <person name="Frelichowski J.E."/>
            <person name="Scheffler J.A."/>
            <person name="Scheffler B.E."/>
            <person name="Wendel J.F."/>
        </authorList>
    </citation>
    <scope>NUCLEOTIDE SEQUENCE [LARGE SCALE GENOMIC DNA]</scope>
    <source>
        <strain evidence="1">8</strain>
        <tissue evidence="1">Leaf</tissue>
    </source>
</reference>
<dbReference type="AlphaFoldDB" id="A0A7J9E6S7"/>
<dbReference type="EMBL" id="JABEZW010000006">
    <property type="protein sequence ID" value="MBA0768474.1"/>
    <property type="molecule type" value="Genomic_DNA"/>
</dbReference>
<evidence type="ECO:0000313" key="1">
    <source>
        <dbReference type="EMBL" id="MBA0768474.1"/>
    </source>
</evidence>
<dbReference type="Proteomes" id="UP000593568">
    <property type="component" value="Unassembled WGS sequence"/>
</dbReference>
<accession>A0A7J9E6S7</accession>
<proteinExistence type="predicted"/>
<gene>
    <name evidence="1" type="ORF">Gotri_017273</name>
</gene>